<dbReference type="EMBL" id="VSSQ01000500">
    <property type="protein sequence ID" value="MPL96223.1"/>
    <property type="molecule type" value="Genomic_DNA"/>
</dbReference>
<name>A0A644W0Y3_9ZZZZ</name>
<reference evidence="2" key="1">
    <citation type="submission" date="2019-08" db="EMBL/GenBank/DDBJ databases">
        <authorList>
            <person name="Kucharzyk K."/>
            <person name="Murdoch R.W."/>
            <person name="Higgins S."/>
            <person name="Loffler F."/>
        </authorList>
    </citation>
    <scope>NUCLEOTIDE SEQUENCE</scope>
</reference>
<sequence>MGEGEECASDAHEGSAAGEAEGPYEADVDAHRIRRQGVFTHGADGQAPGRPVQEDPERRDKKECPIDQGVLGEERRADDRDLRQEGNGRLGEGAHRGRVHGGSHAEPVDEHGEPRGEERDAEAGHVLGESQVDRQESHEQGEEGADQCGRRYAEPEGAGGEGGEEPGHGSHEHDPLDAEVEDAGPLAEDFPQGAEDDGGGHAHHGGEEPGDECNGEYLFHQSFTAFMRYSVRRRAMSITIRAMPWITSAM</sequence>
<feature type="compositionally biased region" description="Basic and acidic residues" evidence="1">
    <location>
        <begin position="131"/>
        <end position="141"/>
    </location>
</feature>
<evidence type="ECO:0000256" key="1">
    <source>
        <dbReference type="SAM" id="MobiDB-lite"/>
    </source>
</evidence>
<proteinExistence type="predicted"/>
<feature type="compositionally biased region" description="Basic and acidic residues" evidence="1">
    <location>
        <begin position="52"/>
        <end position="65"/>
    </location>
</feature>
<comment type="caution">
    <text evidence="2">The sequence shown here is derived from an EMBL/GenBank/DDBJ whole genome shotgun (WGS) entry which is preliminary data.</text>
</comment>
<organism evidence="2">
    <name type="scientific">bioreactor metagenome</name>
    <dbReference type="NCBI Taxonomy" id="1076179"/>
    <lineage>
        <taxon>unclassified sequences</taxon>
        <taxon>metagenomes</taxon>
        <taxon>ecological metagenomes</taxon>
    </lineage>
</organism>
<feature type="compositionally biased region" description="Basic and acidic residues" evidence="1">
    <location>
        <begin position="165"/>
        <end position="176"/>
    </location>
</feature>
<feature type="compositionally biased region" description="Basic and acidic residues" evidence="1">
    <location>
        <begin position="72"/>
        <end position="86"/>
    </location>
</feature>
<dbReference type="AlphaFoldDB" id="A0A644W0Y3"/>
<feature type="region of interest" description="Disordered" evidence="1">
    <location>
        <begin position="1"/>
        <end position="213"/>
    </location>
</feature>
<accession>A0A644W0Y3</accession>
<protein>
    <submittedName>
        <fullName evidence="2">Uncharacterized protein</fullName>
    </submittedName>
</protein>
<feature type="compositionally biased region" description="Basic and acidic residues" evidence="1">
    <location>
        <begin position="106"/>
        <end position="123"/>
    </location>
</feature>
<feature type="compositionally biased region" description="Basic and acidic residues" evidence="1">
    <location>
        <begin position="198"/>
        <end position="207"/>
    </location>
</feature>
<gene>
    <name evidence="2" type="ORF">SDC9_42398</name>
</gene>
<evidence type="ECO:0000313" key="2">
    <source>
        <dbReference type="EMBL" id="MPL96223.1"/>
    </source>
</evidence>